<feature type="region of interest" description="Disordered" evidence="1">
    <location>
        <begin position="129"/>
        <end position="194"/>
    </location>
</feature>
<organism evidence="3 4">
    <name type="scientific">Pleurodeles waltl</name>
    <name type="common">Iberian ribbed newt</name>
    <dbReference type="NCBI Taxonomy" id="8319"/>
    <lineage>
        <taxon>Eukaryota</taxon>
        <taxon>Metazoa</taxon>
        <taxon>Chordata</taxon>
        <taxon>Craniata</taxon>
        <taxon>Vertebrata</taxon>
        <taxon>Euteleostomi</taxon>
        <taxon>Amphibia</taxon>
        <taxon>Batrachia</taxon>
        <taxon>Caudata</taxon>
        <taxon>Salamandroidea</taxon>
        <taxon>Salamandridae</taxon>
        <taxon>Pleurodelinae</taxon>
        <taxon>Pleurodeles</taxon>
    </lineage>
</organism>
<accession>A0AAV7N1X9</accession>
<dbReference type="PANTHER" id="PTHR46599">
    <property type="entry name" value="PIGGYBAC TRANSPOSABLE ELEMENT-DERIVED PROTEIN 4"/>
    <property type="match status" value="1"/>
</dbReference>
<dbReference type="AlphaFoldDB" id="A0AAV7N1X9"/>
<evidence type="ECO:0000256" key="1">
    <source>
        <dbReference type="SAM" id="MobiDB-lite"/>
    </source>
</evidence>
<comment type="caution">
    <text evidence="3">The sequence shown here is derived from an EMBL/GenBank/DDBJ whole genome shotgun (WGS) entry which is preliminary data.</text>
</comment>
<evidence type="ECO:0000313" key="4">
    <source>
        <dbReference type="Proteomes" id="UP001066276"/>
    </source>
</evidence>
<dbReference type="Pfam" id="PF13843">
    <property type="entry name" value="DDE_Tnp_1_7"/>
    <property type="match status" value="1"/>
</dbReference>
<protein>
    <recommendedName>
        <fullName evidence="2">PiggyBac transposable element-derived protein domain-containing protein</fullName>
    </recommendedName>
</protein>
<reference evidence="3" key="1">
    <citation type="journal article" date="2022" name="bioRxiv">
        <title>Sequencing and chromosome-scale assembly of the giantPleurodeles waltlgenome.</title>
        <authorList>
            <person name="Brown T."/>
            <person name="Elewa A."/>
            <person name="Iarovenko S."/>
            <person name="Subramanian E."/>
            <person name="Araus A.J."/>
            <person name="Petzold A."/>
            <person name="Susuki M."/>
            <person name="Suzuki K.-i.T."/>
            <person name="Hayashi T."/>
            <person name="Toyoda A."/>
            <person name="Oliveira C."/>
            <person name="Osipova E."/>
            <person name="Leigh N.D."/>
            <person name="Simon A."/>
            <person name="Yun M.H."/>
        </authorList>
    </citation>
    <scope>NUCLEOTIDE SEQUENCE</scope>
    <source>
        <strain evidence="3">20211129_DDA</strain>
        <tissue evidence="3">Liver</tissue>
    </source>
</reference>
<proteinExistence type="predicted"/>
<keyword evidence="4" id="KW-1185">Reference proteome</keyword>
<dbReference type="InterPro" id="IPR029526">
    <property type="entry name" value="PGBD"/>
</dbReference>
<evidence type="ECO:0000259" key="2">
    <source>
        <dbReference type="Pfam" id="PF13843"/>
    </source>
</evidence>
<dbReference type="Proteomes" id="UP001066276">
    <property type="component" value="Chromosome 9"/>
</dbReference>
<dbReference type="EMBL" id="JANPWB010000013">
    <property type="protein sequence ID" value="KAJ1108925.1"/>
    <property type="molecule type" value="Genomic_DNA"/>
</dbReference>
<evidence type="ECO:0000313" key="3">
    <source>
        <dbReference type="EMBL" id="KAJ1108925.1"/>
    </source>
</evidence>
<sequence length="454" mass="51090">MPDINEDVFKQDLNMFIQSSVKHALQASMEKMSKNIENTVKSMVSNSLAHSAGEGRKRKQATAKSAKGAQLDSEVVSQQTEDLIPPRLPVKEGNITKELSSSHSKCKFKSKHIDTPKKMIVSKNVDIDDEDMDDLSHSDNPDDIFPPSLPPSKRPKLSLSDSSPNIVDSEGVPMFDPSLIHHPNSTESLPSDHVGDYISSRLHLPRDKQTRAKLRSGGRRPSLESNITATPTIDQSLITFFTTFGKDPRKGVERIMASHRVTTQQVVGMLFELSSDHDYETNSAAEAEEEERESGNNFYTGVQLFKELFRVDTVVCDTIRSNQKGYPRELVCKKPERGQCSALRNDELLALKFVDRRDVYMLTTIHDESTSTVAVWGQVADVRKPESVIESLVMVDHARVLRVAVVEDVARLKDRHFPDQIPPTPKKDFPAKKCRVCARRGIRRESRMYCPYCL</sequence>
<feature type="domain" description="PiggyBac transposable element-derived protein" evidence="2">
    <location>
        <begin position="296"/>
        <end position="373"/>
    </location>
</feature>
<gene>
    <name evidence="3" type="ORF">NDU88_006295</name>
</gene>
<dbReference type="PANTHER" id="PTHR46599:SF3">
    <property type="entry name" value="PIGGYBAC TRANSPOSABLE ELEMENT-DERIVED PROTEIN 4"/>
    <property type="match status" value="1"/>
</dbReference>
<name>A0AAV7N1X9_PLEWA</name>
<feature type="region of interest" description="Disordered" evidence="1">
    <location>
        <begin position="49"/>
        <end position="82"/>
    </location>
</feature>